<dbReference type="Proteomes" id="UP000887116">
    <property type="component" value="Unassembled WGS sequence"/>
</dbReference>
<comment type="caution">
    <text evidence="1">The sequence shown here is derived from an EMBL/GenBank/DDBJ whole genome shotgun (WGS) entry which is preliminary data.</text>
</comment>
<sequence>MYLSLKNRLSLSSLPHISGQPIREVSHPLFTANSHAPTPTCNSIANPSCYQLHFPSKTSRVLPSSVATPLPSPVVQSDCILSSKQEHPLYHSGSTTAVTKTSDRGWRICSDPYPCDVNELGLVAMD</sequence>
<dbReference type="AlphaFoldDB" id="A0A8X6IFU5"/>
<dbReference type="EMBL" id="BMAO01028022">
    <property type="protein sequence ID" value="GFR21394.1"/>
    <property type="molecule type" value="Genomic_DNA"/>
</dbReference>
<accession>A0A8X6IFU5</accession>
<evidence type="ECO:0000313" key="2">
    <source>
        <dbReference type="Proteomes" id="UP000887116"/>
    </source>
</evidence>
<gene>
    <name evidence="1" type="ORF">TNCT_738521</name>
</gene>
<keyword evidence="2" id="KW-1185">Reference proteome</keyword>
<organism evidence="1 2">
    <name type="scientific">Trichonephila clavata</name>
    <name type="common">Joro spider</name>
    <name type="synonym">Nephila clavata</name>
    <dbReference type="NCBI Taxonomy" id="2740835"/>
    <lineage>
        <taxon>Eukaryota</taxon>
        <taxon>Metazoa</taxon>
        <taxon>Ecdysozoa</taxon>
        <taxon>Arthropoda</taxon>
        <taxon>Chelicerata</taxon>
        <taxon>Arachnida</taxon>
        <taxon>Araneae</taxon>
        <taxon>Araneomorphae</taxon>
        <taxon>Entelegynae</taxon>
        <taxon>Araneoidea</taxon>
        <taxon>Nephilidae</taxon>
        <taxon>Trichonephila</taxon>
    </lineage>
</organism>
<proteinExistence type="predicted"/>
<reference evidence="1" key="1">
    <citation type="submission" date="2020-07" db="EMBL/GenBank/DDBJ databases">
        <title>Multicomponent nature underlies the extraordinary mechanical properties of spider dragline silk.</title>
        <authorList>
            <person name="Kono N."/>
            <person name="Nakamura H."/>
            <person name="Mori M."/>
            <person name="Yoshida Y."/>
            <person name="Ohtoshi R."/>
            <person name="Malay A.D."/>
            <person name="Moran D.A.P."/>
            <person name="Tomita M."/>
            <person name="Numata K."/>
            <person name="Arakawa K."/>
        </authorList>
    </citation>
    <scope>NUCLEOTIDE SEQUENCE</scope>
</reference>
<evidence type="ECO:0000313" key="1">
    <source>
        <dbReference type="EMBL" id="GFR21394.1"/>
    </source>
</evidence>
<protein>
    <submittedName>
        <fullName evidence="1">Uncharacterized protein</fullName>
    </submittedName>
</protein>
<name>A0A8X6IFU5_TRICU</name>